<dbReference type="Pfam" id="PF13481">
    <property type="entry name" value="AAA_25"/>
    <property type="match status" value="1"/>
</dbReference>
<feature type="region of interest" description="Disordered" evidence="1">
    <location>
        <begin position="453"/>
        <end position="485"/>
    </location>
</feature>
<protein>
    <submittedName>
        <fullName evidence="2">AAA domain-containing protein</fullName>
    </submittedName>
</protein>
<dbReference type="InterPro" id="IPR036388">
    <property type="entry name" value="WH-like_DNA-bd_sf"/>
</dbReference>
<dbReference type="Gene3D" id="1.10.10.10">
    <property type="entry name" value="Winged helix-like DNA-binding domain superfamily/Winged helix DNA-binding domain"/>
    <property type="match status" value="1"/>
</dbReference>
<sequence>MTNYDHPFVQTMIEARIIDPPDEPDQDTPIGDPVDVGNPRAAAYIRGLYDGCLSDVEKAPEGERNNTLYVKANKLGRFVAAGYIREGEVRGQLESVGRTAGLGEVETRKTVNSGLTDGRQHPKTLYLPPRDGEVTTNGQVEDEPSEIDRRMLEIRQRLLTVDGLRHIPPPEPLVENYLYRDSLAWLHGKPGHGKSFLAVDLACCVATGTPWHGHTATPGRVLYLIAEGAAGLSRRVDAWSLAHGSTVEHITFLPVPVQLLQHIDTAAFTRLLGELQPDLVVIDTQARVTLGGEENSSRDMGTFVDALEQLRTASGACILVVHHEPRNGDNLRGSTALEGAATTILRTEKDGQLVKVTNPKQKEAPEQGELKLSLLSLGESAVYSHGGVGVDAQLAQSEIDLLNTLWEFFGSRGAITKELRAVSGMSETTFYRALNSLVTQGLVSKYPEGAASRYIPTNTTTPTTPIDSQAPVGVADFPDSHSHHP</sequence>
<dbReference type="InterPro" id="IPR036390">
    <property type="entry name" value="WH_DNA-bd_sf"/>
</dbReference>
<accession>A0A238WTG6</accession>
<dbReference type="Gene3D" id="3.40.50.300">
    <property type="entry name" value="P-loop containing nucleotide triphosphate hydrolases"/>
    <property type="match status" value="1"/>
</dbReference>
<dbReference type="EMBL" id="FZNW01000007">
    <property type="protein sequence ID" value="SNR49693.1"/>
    <property type="molecule type" value="Genomic_DNA"/>
</dbReference>
<reference evidence="2 3" key="1">
    <citation type="submission" date="2017-06" db="EMBL/GenBank/DDBJ databases">
        <authorList>
            <person name="Kim H.J."/>
            <person name="Triplett B.A."/>
        </authorList>
    </citation>
    <scope>NUCLEOTIDE SEQUENCE [LARGE SCALE GENOMIC DNA]</scope>
    <source>
        <strain evidence="2 3">DSM 45207</strain>
    </source>
</reference>
<evidence type="ECO:0000313" key="2">
    <source>
        <dbReference type="EMBL" id="SNR49693.1"/>
    </source>
</evidence>
<proteinExistence type="predicted"/>
<dbReference type="AlphaFoldDB" id="A0A238WTG6"/>
<dbReference type="SUPFAM" id="SSF52540">
    <property type="entry name" value="P-loop containing nucleoside triphosphate hydrolases"/>
    <property type="match status" value="1"/>
</dbReference>
<name>A0A238WTG6_9PSEU</name>
<dbReference type="OrthoDB" id="3171622at2"/>
<gene>
    <name evidence="2" type="ORF">SAMN06265360_107190</name>
</gene>
<dbReference type="InterPro" id="IPR027417">
    <property type="entry name" value="P-loop_NTPase"/>
</dbReference>
<feature type="region of interest" description="Disordered" evidence="1">
    <location>
        <begin position="113"/>
        <end position="143"/>
    </location>
</feature>
<dbReference type="RefSeq" id="WP_089301004.1">
    <property type="nucleotide sequence ID" value="NZ_FZNW01000007.1"/>
</dbReference>
<keyword evidence="3" id="KW-1185">Reference proteome</keyword>
<organism evidence="2 3">
    <name type="scientific">Haloechinothrix alba</name>
    <dbReference type="NCBI Taxonomy" id="664784"/>
    <lineage>
        <taxon>Bacteria</taxon>
        <taxon>Bacillati</taxon>
        <taxon>Actinomycetota</taxon>
        <taxon>Actinomycetes</taxon>
        <taxon>Pseudonocardiales</taxon>
        <taxon>Pseudonocardiaceae</taxon>
        <taxon>Haloechinothrix</taxon>
    </lineage>
</organism>
<dbReference type="SUPFAM" id="SSF46785">
    <property type="entry name" value="Winged helix' DNA-binding domain"/>
    <property type="match status" value="1"/>
</dbReference>
<dbReference type="Proteomes" id="UP000198348">
    <property type="component" value="Unassembled WGS sequence"/>
</dbReference>
<evidence type="ECO:0000313" key="3">
    <source>
        <dbReference type="Proteomes" id="UP000198348"/>
    </source>
</evidence>
<feature type="compositionally biased region" description="Low complexity" evidence="1">
    <location>
        <begin position="456"/>
        <end position="465"/>
    </location>
</feature>
<evidence type="ECO:0000256" key="1">
    <source>
        <dbReference type="SAM" id="MobiDB-lite"/>
    </source>
</evidence>